<accession>A0A514JUS3</accession>
<evidence type="ECO:0000313" key="1">
    <source>
        <dbReference type="EMBL" id="QDI71145.1"/>
    </source>
</evidence>
<proteinExistence type="predicted"/>
<evidence type="ECO:0000313" key="2">
    <source>
        <dbReference type="Proteomes" id="UP000316215"/>
    </source>
</evidence>
<reference evidence="1 2" key="1">
    <citation type="submission" date="2017-07" db="EMBL/GenBank/DDBJ databases">
        <title>The Complete Genome of Streptomyces asterosporus-ZSY.</title>
        <authorList>
            <person name="Zhang S."/>
        </authorList>
    </citation>
    <scope>NUCLEOTIDE SEQUENCE [LARGE SCALE GENOMIC DNA]</scope>
    <source>
        <strain evidence="1 2">DSM 41452</strain>
    </source>
</reference>
<gene>
    <name evidence="1" type="ORF">CD934_22520</name>
</gene>
<dbReference type="AlphaFoldDB" id="A0A514JUS3"/>
<protein>
    <submittedName>
        <fullName evidence="1">Uncharacterized protein</fullName>
    </submittedName>
</protein>
<organism evidence="1 2">
    <name type="scientific">Streptomyces calvus</name>
    <dbReference type="NCBI Taxonomy" id="67282"/>
    <lineage>
        <taxon>Bacteria</taxon>
        <taxon>Bacillati</taxon>
        <taxon>Actinomycetota</taxon>
        <taxon>Actinomycetes</taxon>
        <taxon>Kitasatosporales</taxon>
        <taxon>Streptomycetaceae</taxon>
        <taxon>Streptomyces</taxon>
    </lineage>
</organism>
<dbReference type="EMBL" id="CP022310">
    <property type="protein sequence ID" value="QDI71145.1"/>
    <property type="molecule type" value="Genomic_DNA"/>
</dbReference>
<keyword evidence="2" id="KW-1185">Reference proteome</keyword>
<sequence>MSSSRWRPNEIHTLVLYRAMAQICPTAMAVTWYTPGSGSVATQSVGVHSPLTGSERFWPAACP</sequence>
<dbReference type="Proteomes" id="UP000316215">
    <property type="component" value="Chromosome"/>
</dbReference>
<name>A0A514JUS3_9ACTN</name>
<dbReference type="KEGG" id="sast:CD934_22520"/>